<accession>A0AAV2HI23</accession>
<name>A0AAV2HI23_LYMST</name>
<protein>
    <submittedName>
        <fullName evidence="2">Uncharacterized protein</fullName>
    </submittedName>
</protein>
<reference evidence="2 3" key="1">
    <citation type="submission" date="2024-04" db="EMBL/GenBank/DDBJ databases">
        <authorList>
            <consortium name="Genoscope - CEA"/>
            <person name="William W."/>
        </authorList>
    </citation>
    <scope>NUCLEOTIDE SEQUENCE [LARGE SCALE GENOMIC DNA]</scope>
</reference>
<comment type="caution">
    <text evidence="2">The sequence shown here is derived from an EMBL/GenBank/DDBJ whole genome shotgun (WGS) entry which is preliminary data.</text>
</comment>
<feature type="chain" id="PRO_5043506021" evidence="1">
    <location>
        <begin position="24"/>
        <end position="210"/>
    </location>
</feature>
<keyword evidence="3" id="KW-1185">Reference proteome</keyword>
<evidence type="ECO:0000313" key="3">
    <source>
        <dbReference type="Proteomes" id="UP001497497"/>
    </source>
</evidence>
<dbReference type="EMBL" id="CAXITT010000134">
    <property type="protein sequence ID" value="CAL1533115.1"/>
    <property type="molecule type" value="Genomic_DNA"/>
</dbReference>
<feature type="signal peptide" evidence="1">
    <location>
        <begin position="1"/>
        <end position="23"/>
    </location>
</feature>
<dbReference type="Proteomes" id="UP001497497">
    <property type="component" value="Unassembled WGS sequence"/>
</dbReference>
<gene>
    <name evidence="2" type="ORF">GSLYS_00007133001</name>
</gene>
<dbReference type="AlphaFoldDB" id="A0AAV2HI23"/>
<organism evidence="2 3">
    <name type="scientific">Lymnaea stagnalis</name>
    <name type="common">Great pond snail</name>
    <name type="synonym">Helix stagnalis</name>
    <dbReference type="NCBI Taxonomy" id="6523"/>
    <lineage>
        <taxon>Eukaryota</taxon>
        <taxon>Metazoa</taxon>
        <taxon>Spiralia</taxon>
        <taxon>Lophotrochozoa</taxon>
        <taxon>Mollusca</taxon>
        <taxon>Gastropoda</taxon>
        <taxon>Heterobranchia</taxon>
        <taxon>Euthyneura</taxon>
        <taxon>Panpulmonata</taxon>
        <taxon>Hygrophila</taxon>
        <taxon>Lymnaeoidea</taxon>
        <taxon>Lymnaeidae</taxon>
        <taxon>Lymnaea</taxon>
    </lineage>
</organism>
<proteinExistence type="predicted"/>
<keyword evidence="1" id="KW-0732">Signal</keyword>
<evidence type="ECO:0000313" key="2">
    <source>
        <dbReference type="EMBL" id="CAL1533115.1"/>
    </source>
</evidence>
<evidence type="ECO:0000256" key="1">
    <source>
        <dbReference type="SAM" id="SignalP"/>
    </source>
</evidence>
<sequence length="210" mass="23587">MQKLTELLVGILVIFALNKEGSTERPLNGELIVFMDPLDFKTKSCPDGYVHDVDYFIVSGFVNVTTCDNPLRYGRGIVVFVWRGSFMDYAWHTYLQLWKTTCRNEPEVPPNSCRCLSVDDKQLRVKCNLTIIGRFIQKRIVLVFLSDGYYGSEASEPIPYVYGNTSCIKWGTQSRNQGLSLIGENAAMSGIVIICTALFSTVSSLFSHGQ</sequence>